<accession>A0A921ITM7</accession>
<evidence type="ECO:0000256" key="1">
    <source>
        <dbReference type="ARBA" id="ARBA00022692"/>
    </source>
</evidence>
<dbReference type="EMBL" id="DYVF01000064">
    <property type="protein sequence ID" value="HJG31853.1"/>
    <property type="molecule type" value="Genomic_DNA"/>
</dbReference>
<dbReference type="GO" id="GO:0016020">
    <property type="term" value="C:membrane"/>
    <property type="evidence" value="ECO:0007669"/>
    <property type="project" value="InterPro"/>
</dbReference>
<reference evidence="7" key="2">
    <citation type="submission" date="2021-09" db="EMBL/GenBank/DDBJ databases">
        <authorList>
            <person name="Gilroy R."/>
        </authorList>
    </citation>
    <scope>NUCLEOTIDE SEQUENCE</scope>
    <source>
        <strain evidence="7">ChiGjej2B2-7701</strain>
    </source>
</reference>
<dbReference type="Gene3D" id="3.60.40.10">
    <property type="entry name" value="PPM-type phosphatase domain"/>
    <property type="match status" value="1"/>
</dbReference>
<evidence type="ECO:0000256" key="5">
    <source>
        <dbReference type="SAM" id="Phobius"/>
    </source>
</evidence>
<gene>
    <name evidence="7" type="ORF">K8U80_10740</name>
</gene>
<dbReference type="PANTHER" id="PTHR43156:SF2">
    <property type="entry name" value="STAGE II SPORULATION PROTEIN E"/>
    <property type="match status" value="1"/>
</dbReference>
<dbReference type="PANTHER" id="PTHR43156">
    <property type="entry name" value="STAGE II SPORULATION PROTEIN E-RELATED"/>
    <property type="match status" value="1"/>
</dbReference>
<feature type="transmembrane region" description="Helical" evidence="5">
    <location>
        <begin position="21"/>
        <end position="45"/>
    </location>
</feature>
<dbReference type="InterPro" id="IPR001932">
    <property type="entry name" value="PPM-type_phosphatase-like_dom"/>
</dbReference>
<dbReference type="AlphaFoldDB" id="A0A921ITM7"/>
<feature type="coiled-coil region" evidence="4">
    <location>
        <begin position="351"/>
        <end position="378"/>
    </location>
</feature>
<evidence type="ECO:0000259" key="6">
    <source>
        <dbReference type="PROSITE" id="PS50885"/>
    </source>
</evidence>
<name>A0A921ITM7_9ACTN</name>
<dbReference type="PROSITE" id="PS50885">
    <property type="entry name" value="HAMP"/>
    <property type="match status" value="1"/>
</dbReference>
<evidence type="ECO:0000313" key="7">
    <source>
        <dbReference type="EMBL" id="HJG31853.1"/>
    </source>
</evidence>
<dbReference type="InterPro" id="IPR036457">
    <property type="entry name" value="PPM-type-like_dom_sf"/>
</dbReference>
<comment type="caution">
    <text evidence="7">The sequence shown here is derived from an EMBL/GenBank/DDBJ whole genome shotgun (WGS) entry which is preliminary data.</text>
</comment>
<dbReference type="Gene3D" id="6.10.340.10">
    <property type="match status" value="1"/>
</dbReference>
<proteinExistence type="predicted"/>
<feature type="transmembrane region" description="Helical" evidence="5">
    <location>
        <begin position="275"/>
        <end position="297"/>
    </location>
</feature>
<keyword evidence="4" id="KW-0175">Coiled coil</keyword>
<dbReference type="Pfam" id="PF07228">
    <property type="entry name" value="SpoIIE"/>
    <property type="match status" value="1"/>
</dbReference>
<evidence type="ECO:0000256" key="4">
    <source>
        <dbReference type="SAM" id="Coils"/>
    </source>
</evidence>
<reference evidence="7" key="1">
    <citation type="journal article" date="2021" name="PeerJ">
        <title>Extensive microbial diversity within the chicken gut microbiome revealed by metagenomics and culture.</title>
        <authorList>
            <person name="Gilroy R."/>
            <person name="Ravi A."/>
            <person name="Getino M."/>
            <person name="Pursley I."/>
            <person name="Horton D.L."/>
            <person name="Alikhan N.F."/>
            <person name="Baker D."/>
            <person name="Gharbi K."/>
            <person name="Hall N."/>
            <person name="Watson M."/>
            <person name="Adriaenssens E.M."/>
            <person name="Foster-Nyarko E."/>
            <person name="Jarju S."/>
            <person name="Secka A."/>
            <person name="Antonio M."/>
            <person name="Oren A."/>
            <person name="Chaudhuri R.R."/>
            <person name="La Ragione R."/>
            <person name="Hildebrand F."/>
            <person name="Pallen M.J."/>
        </authorList>
    </citation>
    <scope>NUCLEOTIDE SEQUENCE</scope>
    <source>
        <strain evidence="7">ChiGjej2B2-7701</strain>
    </source>
</reference>
<dbReference type="SUPFAM" id="SSF81606">
    <property type="entry name" value="PP2C-like"/>
    <property type="match status" value="1"/>
</dbReference>
<dbReference type="InterPro" id="IPR003660">
    <property type="entry name" value="HAMP_dom"/>
</dbReference>
<evidence type="ECO:0000313" key="8">
    <source>
        <dbReference type="Proteomes" id="UP000746751"/>
    </source>
</evidence>
<feature type="domain" description="HAMP" evidence="6">
    <location>
        <begin position="299"/>
        <end position="356"/>
    </location>
</feature>
<keyword evidence="1 5" id="KW-0812">Transmembrane</keyword>
<evidence type="ECO:0000256" key="3">
    <source>
        <dbReference type="ARBA" id="ARBA00022989"/>
    </source>
</evidence>
<keyword evidence="2" id="KW-0378">Hydrolase</keyword>
<dbReference type="SMART" id="SM00331">
    <property type="entry name" value="PP2C_SIG"/>
    <property type="match status" value="1"/>
</dbReference>
<keyword evidence="3 5" id="KW-1133">Transmembrane helix</keyword>
<dbReference type="GO" id="GO:0016791">
    <property type="term" value="F:phosphatase activity"/>
    <property type="evidence" value="ECO:0007669"/>
    <property type="project" value="TreeGrafter"/>
</dbReference>
<dbReference type="Proteomes" id="UP000746751">
    <property type="component" value="Unassembled WGS sequence"/>
</dbReference>
<dbReference type="GO" id="GO:0007165">
    <property type="term" value="P:signal transduction"/>
    <property type="evidence" value="ECO:0007669"/>
    <property type="project" value="InterPro"/>
</dbReference>
<keyword evidence="5" id="KW-0472">Membrane</keyword>
<dbReference type="InterPro" id="IPR052016">
    <property type="entry name" value="Bact_Sigma-Reg"/>
</dbReference>
<protein>
    <submittedName>
        <fullName evidence="7">PP2C family protein-serine/threonine phosphatase</fullName>
    </submittedName>
</protein>
<organism evidence="7 8">
    <name type="scientific">Collinsella ihumii</name>
    <dbReference type="NCBI Taxonomy" id="1720204"/>
    <lineage>
        <taxon>Bacteria</taxon>
        <taxon>Bacillati</taxon>
        <taxon>Actinomycetota</taxon>
        <taxon>Coriobacteriia</taxon>
        <taxon>Coriobacteriales</taxon>
        <taxon>Coriobacteriaceae</taxon>
        <taxon>Collinsella</taxon>
    </lineage>
</organism>
<sequence>MARDGAAPDRNQKDDARSGRLTRRIVAAFAIFALIAVTLSAAFIYTSVRTTYLDTQADRLAQLADYAGASASQNGYDAGADYDSWIEMDDIVNRDTDYDAFIAEQDAVLTTYNTLYEEYERVLTTQGEEAAADLYDQTSAALDEYNRYLVAAYFYSLQDMLSRMKEAYQLSDFTFIMPNDDGQTVTCVAAGTSGDESTAAGDQPFLGDVLERPRDQYPGLWEAFESGEALDHLDLSPDGSLYYMYMPISSVLAKSWLCVASIPASELNDAVMAQMVPTLAITVVVYVVCLAALLVLFRSTLVRPLLDLTGVMVEYAEGHDVASAARIRARTWPRDEVGILADRTAEMIDETEAHVENIASLERDRERVRSELEVASRIQASALPEVVPPFTGGRGFALAASMSPAKEVGGDFFDFFMVDGTHLATVIADVSDKGVPAALFMMRAKAILKQLLMEGLEPAEAMRRGNVDLCHDNEQGMFVTVWLCVLDTETRELTYACGGHNPPLYVAADGSTEWVRDRSGMVLGAFDAMRYRQFSRTMAPGDTLVLYTDGVTEAMDAAGTCFGEDRLAELLRGHAGAEPAATVETVLDGVHAFAAGAPQADDITVVALRCEMWPHAPVPMGTK</sequence>
<evidence type="ECO:0000256" key="2">
    <source>
        <dbReference type="ARBA" id="ARBA00022801"/>
    </source>
</evidence>